<feature type="compositionally biased region" description="Basic and acidic residues" evidence="1">
    <location>
        <begin position="545"/>
        <end position="560"/>
    </location>
</feature>
<dbReference type="EMBL" id="JXLN01012011">
    <property type="protein sequence ID" value="KPM07931.1"/>
    <property type="molecule type" value="Genomic_DNA"/>
</dbReference>
<keyword evidence="2" id="KW-0812">Transmembrane</keyword>
<feature type="compositionally biased region" description="Polar residues" evidence="1">
    <location>
        <begin position="722"/>
        <end position="735"/>
    </location>
</feature>
<feature type="transmembrane region" description="Helical" evidence="2">
    <location>
        <begin position="52"/>
        <end position="72"/>
    </location>
</feature>
<feature type="compositionally biased region" description="Polar residues" evidence="1">
    <location>
        <begin position="588"/>
        <end position="599"/>
    </location>
</feature>
<feature type="compositionally biased region" description="Basic and acidic residues" evidence="1">
    <location>
        <begin position="828"/>
        <end position="910"/>
    </location>
</feature>
<protein>
    <submittedName>
        <fullName evidence="3">Uncharacterized protein</fullName>
    </submittedName>
</protein>
<feature type="compositionally biased region" description="Basic and acidic residues" evidence="1">
    <location>
        <begin position="758"/>
        <end position="796"/>
    </location>
</feature>
<accession>A0A132AAB0</accession>
<keyword evidence="2" id="KW-0472">Membrane</keyword>
<name>A0A132AAB0_SARSC</name>
<evidence type="ECO:0000313" key="3">
    <source>
        <dbReference type="EMBL" id="KPM07931.1"/>
    </source>
</evidence>
<keyword evidence="2" id="KW-1133">Transmembrane helix</keyword>
<feature type="transmembrane region" description="Helical" evidence="2">
    <location>
        <begin position="1059"/>
        <end position="1082"/>
    </location>
</feature>
<comment type="caution">
    <text evidence="3">The sequence shown here is derived from an EMBL/GenBank/DDBJ whole genome shotgun (WGS) entry which is preliminary data.</text>
</comment>
<reference evidence="3 4" key="1">
    <citation type="journal article" date="2015" name="Parasit. Vectors">
        <title>Draft genome of the scabies mite.</title>
        <authorList>
            <person name="Rider S.D.Jr."/>
            <person name="Morgan M.S."/>
            <person name="Arlian L.G."/>
        </authorList>
    </citation>
    <scope>NUCLEOTIDE SEQUENCE [LARGE SCALE GENOMIC DNA]</scope>
    <source>
        <strain evidence="3">Arlian Lab</strain>
    </source>
</reference>
<evidence type="ECO:0000313" key="4">
    <source>
        <dbReference type="Proteomes" id="UP000616769"/>
    </source>
</evidence>
<sequence length="1717" mass="197213">MKKVLSCETEPLRDCDEEYAKENSDETNQLLNACSESSLACQTAAQKDDESIWIIIISAVLSALGMAGLGFYCYPLRKFFLSKFTGKHLDLNYYNAIKNGWRMKILPRRFTTIKTQDLTDPSNVLEAAIRTDTTTIETRSSPVVTTETLAEKLSLKDADRVSLHATETPVKIDIDSNVVASKQDLVISVESKQISSPIKVEDVSKIKEPMGLTLKTDHTGFVGKQPIVESTPERISPIKQIEKIKPIETVAKMAPDETIKIVEKDKVAVVKDSTPFKTKELDESKPKTLATETRKSPIKELVKEKITAKTAVSQPKQQMEVKLIEKVAPEKTEKTFAKMAPEKRVAEKVAEKTVAKMVPEKSIVEVIPEKRLTKTAVASKQPTKIPKVSEPIVQTEPIKKVTMDSRKSPIPSKIPLAKTQPIETRSIQKAIQKQPTPDDDVMKFLQKPIETLSKQVQKPTTDDEILEFLQKPFDTSTSSSQQIRVESVKDPTEMSTRPPETPKTIGVKDVAGAEEKLIIAQTKAKDVPIADTTSRSIAKTQVEVDQTRPKPEPSKPKITEKPAGTDAPKEVQRQPIVKEAVQKPTMFSKDSTPLTQSPVSKPKVALAKAVPMPVAKEIVAADAKTTVATVGAKAPDVEEYKPVKVTSLVSKFESLIANEKKFQAPSPAKQVKDIDPNFLKMIEMQSKNPPIDHTFFKPKKKIIFKEMETFKIFVPRQDPQDVRSSSPPSFIQEPTQADRRLQEQLRLKQQEELRMQQEQELRNQQRQMRMQEEERMRIRQEQEEELRLKQREERHRQQILMQQQEEERMRIRQEQEEELRRQQQRMRAQREQEELRLQQEAEQERRMRRHEEQQRQRMRAQREQEELRLRQEAEQERRMRQHQEQQRQRMRAQQEQERMMERRQRGSRPEAIEESMIDDYEELELEKQEKKKKSLLSFLKKKKKKNDLTMVTFKEYPEFPSRCSLQTSEDQFYQLRSQHRACRRKNIEKHHLTIETLLTESKEFCCFVFDSFDCEDNILKQCDQRSADMNNAEKEKLVDACGQWTQKRCAEVIYGSNSYWWLEAGAGGIAAILSIFGASWLVGSYRKILWANLIGKKLPIEFLNEFQSQPNWRHRIFSKCLKFALTKSSNHLIKIVDLPESKDSMVNLLESIPKSSNEPKNLIIDTENQMRLSIDSTERPKSWNTSPEPPSLVAVKEIITEKLDISNKIEDPIWDFVPSKTLNTSSELIPDKLVDKEFHFRKVPIPNPKTDRPQKIPEFSWEEILQRKELAKVNKQFLLQYKHWFMEKKWPMTIKEIDKMHSKQIDKTVLTDSKEFCCFLKSVLECEKVILTQCDPSYNEFNTEETEQLMQGCLLWPVNKCLIEKKLNQKSTPDWVYITSGTVGGAIIVLATAYWLLGSYRRMLWANFAGRGVNLDLVSNILQRRNWTKKILNPKPFSDVPIHSTTPTTSTSIDGELGIRKIRSIDKIPSFRMFEKKSIYFEIPSSGSSSDSVDVLFREKLINSNFKGRNGVAIPVENPDPYNNFIWSDDSSSPSISPASSVGSSLASDDFVPLLPQYPGAKLPRVIGALYHDHYGSPLKGVKYQHLLDPIVKHDLIMPAKEAWLNTQSSPDLLSKLRPQTVDVDVPTTSFSPTSTSPVAIQQDVISKASMPLEFDFDHFNPPTTNTDNQVIKSRLDKMKAIALNIFLDDILEKRKQLRQIPLPKIFGSRFDPFSKR</sequence>
<feature type="compositionally biased region" description="Polar residues" evidence="1">
    <location>
        <begin position="473"/>
        <end position="484"/>
    </location>
</feature>
<feature type="region of interest" description="Disordered" evidence="1">
    <location>
        <begin position="715"/>
        <end position="739"/>
    </location>
</feature>
<evidence type="ECO:0000256" key="1">
    <source>
        <dbReference type="SAM" id="MobiDB-lite"/>
    </source>
</evidence>
<evidence type="ECO:0000256" key="2">
    <source>
        <dbReference type="SAM" id="Phobius"/>
    </source>
</evidence>
<feature type="compositionally biased region" description="Basic and acidic residues" evidence="1">
    <location>
        <begin position="805"/>
        <end position="821"/>
    </location>
</feature>
<feature type="region of interest" description="Disordered" evidence="1">
    <location>
        <begin position="471"/>
        <end position="507"/>
    </location>
</feature>
<feature type="transmembrane region" description="Helical" evidence="2">
    <location>
        <begin position="1375"/>
        <end position="1397"/>
    </location>
</feature>
<gene>
    <name evidence="3" type="ORF">QR98_0064430</name>
</gene>
<dbReference type="Proteomes" id="UP000616769">
    <property type="component" value="Unassembled WGS sequence"/>
</dbReference>
<feature type="region of interest" description="Disordered" evidence="1">
    <location>
        <begin position="523"/>
        <end position="602"/>
    </location>
</feature>
<feature type="region of interest" description="Disordered" evidence="1">
    <location>
        <begin position="401"/>
        <end position="421"/>
    </location>
</feature>
<organism evidence="3 4">
    <name type="scientific">Sarcoptes scabiei</name>
    <name type="common">Itch mite</name>
    <name type="synonym">Acarus scabiei</name>
    <dbReference type="NCBI Taxonomy" id="52283"/>
    <lineage>
        <taxon>Eukaryota</taxon>
        <taxon>Metazoa</taxon>
        <taxon>Ecdysozoa</taxon>
        <taxon>Arthropoda</taxon>
        <taxon>Chelicerata</taxon>
        <taxon>Arachnida</taxon>
        <taxon>Acari</taxon>
        <taxon>Acariformes</taxon>
        <taxon>Sarcoptiformes</taxon>
        <taxon>Astigmata</taxon>
        <taxon>Psoroptidia</taxon>
        <taxon>Sarcoptoidea</taxon>
        <taxon>Sarcoptidae</taxon>
        <taxon>Sarcoptinae</taxon>
        <taxon>Sarcoptes</taxon>
    </lineage>
</organism>
<dbReference type="VEuPathDB" id="VectorBase:SSCA008932"/>
<feature type="region of interest" description="Disordered" evidence="1">
    <location>
        <begin position="758"/>
        <end position="910"/>
    </location>
</feature>
<proteinExistence type="predicted"/>